<reference evidence="4 5" key="1">
    <citation type="submission" date="2018-08" db="EMBL/GenBank/DDBJ databases">
        <title>The draft genome squence of Brumimicrobium sp. N62.</title>
        <authorList>
            <person name="Du Z.-J."/>
            <person name="Luo H.-R."/>
        </authorList>
    </citation>
    <scope>NUCLEOTIDE SEQUENCE [LARGE SCALE GENOMIC DNA]</scope>
    <source>
        <strain evidence="4 5">N62</strain>
    </source>
</reference>
<evidence type="ECO:0000256" key="2">
    <source>
        <dbReference type="SAM" id="SignalP"/>
    </source>
</evidence>
<name>A0A3E1EZX7_9FLAO</name>
<dbReference type="InterPro" id="IPR026444">
    <property type="entry name" value="Secre_tail"/>
</dbReference>
<feature type="domain" description="Secretion system C-terminal sorting" evidence="3">
    <location>
        <begin position="518"/>
        <end position="587"/>
    </location>
</feature>
<gene>
    <name evidence="4" type="ORF">DXU93_04650</name>
</gene>
<evidence type="ECO:0000259" key="3">
    <source>
        <dbReference type="Pfam" id="PF18962"/>
    </source>
</evidence>
<accession>A0A3E1EZX7</accession>
<dbReference type="OrthoDB" id="1056765at2"/>
<feature type="signal peptide" evidence="2">
    <location>
        <begin position="1"/>
        <end position="18"/>
    </location>
</feature>
<dbReference type="EMBL" id="QURB01000002">
    <property type="protein sequence ID" value="RFC55114.1"/>
    <property type="molecule type" value="Genomic_DNA"/>
</dbReference>
<dbReference type="Pfam" id="PF18962">
    <property type="entry name" value="Por_Secre_tail"/>
    <property type="match status" value="1"/>
</dbReference>
<evidence type="ECO:0000256" key="1">
    <source>
        <dbReference type="ARBA" id="ARBA00022729"/>
    </source>
</evidence>
<organism evidence="4 5">
    <name type="scientific">Brumimicrobium aurantiacum</name>
    <dbReference type="NCBI Taxonomy" id="1737063"/>
    <lineage>
        <taxon>Bacteria</taxon>
        <taxon>Pseudomonadati</taxon>
        <taxon>Bacteroidota</taxon>
        <taxon>Flavobacteriia</taxon>
        <taxon>Flavobacteriales</taxon>
        <taxon>Crocinitomicaceae</taxon>
        <taxon>Brumimicrobium</taxon>
    </lineage>
</organism>
<evidence type="ECO:0000313" key="5">
    <source>
        <dbReference type="Proteomes" id="UP000257127"/>
    </source>
</evidence>
<keyword evidence="1 2" id="KW-0732">Signal</keyword>
<comment type="caution">
    <text evidence="4">The sequence shown here is derived from an EMBL/GenBank/DDBJ whole genome shotgun (WGS) entry which is preliminary data.</text>
</comment>
<keyword evidence="5" id="KW-1185">Reference proteome</keyword>
<dbReference type="Proteomes" id="UP000257127">
    <property type="component" value="Unassembled WGS sequence"/>
</dbReference>
<proteinExistence type="predicted"/>
<dbReference type="RefSeq" id="WP_116880093.1">
    <property type="nucleotide sequence ID" value="NZ_QURB01000002.1"/>
</dbReference>
<dbReference type="NCBIfam" id="TIGR04183">
    <property type="entry name" value="Por_Secre_tail"/>
    <property type="match status" value="1"/>
</dbReference>
<evidence type="ECO:0000313" key="4">
    <source>
        <dbReference type="EMBL" id="RFC55114.1"/>
    </source>
</evidence>
<protein>
    <submittedName>
        <fullName evidence="4">T9SS C-terminal target domain-containing protein</fullName>
    </submittedName>
</protein>
<dbReference type="AlphaFoldDB" id="A0A3E1EZX7"/>
<feature type="chain" id="PRO_5017766061" evidence="2">
    <location>
        <begin position="19"/>
        <end position="588"/>
    </location>
</feature>
<sequence>MKKFYLLSMLFIASTIYGQSPIITMIMDGDCSGGNPKAIEIYADGAVDFSNYSLQKQSNGGAWGSDYDLSALGTITDEFVYVYADDPSFVTEFPTVTNSHAATTAVLSINGDDGIRIIETSSSNVIDQYAENGIDGSGTNWEYKDGYAKRNDNTGPDGAFVEANWTFYNGALDGLCGTTTYEVITNAGSYSSTPATTPTITTSTSTVSGIIQVLGNPSPEETIDVSGVELTDDITVEVTSGDFEISLTSMSNFGTTVTLPNVSGTVAATTIYVRLNGSAVANPVNGELTITSTNATDVVVSLEGAIVEYTPSTVGDVTTVDADGVGESIGEYVSLTGVLHCDDFRGSGYDIVLIDANNDGISIFSFDDLGTYSPVEGDEVTVEGVIGQYNGLLQIEPSSITVVSQGATLQTPTVVTTLDESTESQSIILENLNLVDGETMWPDNDNIYVTNGVDTFLVRVPSSSALANTATPTGTFNLMGLGKQYDSSSPYDSGYQIFPCSVIENVGVNTNVLANLTVYPNPVQNELNISNENGVIENVTIVSASGSVIYSSVVESNKVTVNTANFDAGIYFVTVRSENNVKTVKVVK</sequence>